<name>A0A6N9Z668_9BIFI</name>
<dbReference type="EMBL" id="WHZW01000014">
    <property type="protein sequence ID" value="NEG89854.1"/>
    <property type="molecule type" value="Genomic_DNA"/>
</dbReference>
<feature type="region of interest" description="Disordered" evidence="1">
    <location>
        <begin position="1"/>
        <end position="30"/>
    </location>
</feature>
<dbReference type="AlphaFoldDB" id="A0A6N9Z668"/>
<organism evidence="2 3">
    <name type="scientific">Bifidobacterium aerophilum</name>
    <dbReference type="NCBI Taxonomy" id="1798155"/>
    <lineage>
        <taxon>Bacteria</taxon>
        <taxon>Bacillati</taxon>
        <taxon>Actinomycetota</taxon>
        <taxon>Actinomycetes</taxon>
        <taxon>Bifidobacteriales</taxon>
        <taxon>Bifidobacteriaceae</taxon>
        <taxon>Bifidobacterium</taxon>
    </lineage>
</organism>
<evidence type="ECO:0000313" key="3">
    <source>
        <dbReference type="Proteomes" id="UP000469194"/>
    </source>
</evidence>
<sequence length="94" mass="10515">MDGNDDRNIRDENKKAPGGPEASNKLLRLGLNQRPSDIQSESDEIGFYKAVDGENRDEDVRTVWFTVSSRFVTMLYAIWGLSLSSSCACCAEHE</sequence>
<feature type="compositionally biased region" description="Basic and acidic residues" evidence="1">
    <location>
        <begin position="1"/>
        <end position="15"/>
    </location>
</feature>
<dbReference type="RefSeq" id="WP_163231425.1">
    <property type="nucleotide sequence ID" value="NZ_WHZW01000014.1"/>
</dbReference>
<proteinExistence type="predicted"/>
<reference evidence="2 3" key="1">
    <citation type="submission" date="2019-10" db="EMBL/GenBank/DDBJ databases">
        <title>Bifidobacterium from non-human primates.</title>
        <authorList>
            <person name="Modesto M."/>
        </authorList>
    </citation>
    <scope>NUCLEOTIDE SEQUENCE [LARGE SCALE GENOMIC DNA]</scope>
    <source>
        <strain evidence="2 3">TRE17</strain>
    </source>
</reference>
<protein>
    <submittedName>
        <fullName evidence="2">Uncharacterized protein</fullName>
    </submittedName>
</protein>
<gene>
    <name evidence="2" type="ORF">GFD25_07640</name>
</gene>
<keyword evidence="3" id="KW-1185">Reference proteome</keyword>
<evidence type="ECO:0000313" key="2">
    <source>
        <dbReference type="EMBL" id="NEG89854.1"/>
    </source>
</evidence>
<dbReference type="Proteomes" id="UP000469194">
    <property type="component" value="Unassembled WGS sequence"/>
</dbReference>
<comment type="caution">
    <text evidence="2">The sequence shown here is derived from an EMBL/GenBank/DDBJ whole genome shotgun (WGS) entry which is preliminary data.</text>
</comment>
<evidence type="ECO:0000256" key="1">
    <source>
        <dbReference type="SAM" id="MobiDB-lite"/>
    </source>
</evidence>
<accession>A0A6N9Z668</accession>